<accession>E6RF77</accession>
<feature type="domain" description="Cytochrome b5 heme-binding" evidence="2">
    <location>
        <begin position="72"/>
        <end position="165"/>
    </location>
</feature>
<dbReference type="PANTHER" id="PTHR10281">
    <property type="entry name" value="MEMBRANE-ASSOCIATED PROGESTERONE RECEPTOR COMPONENT-RELATED"/>
    <property type="match status" value="1"/>
</dbReference>
<evidence type="ECO:0000313" key="3">
    <source>
        <dbReference type="EMBL" id="ADV25485.1"/>
    </source>
</evidence>
<evidence type="ECO:0000259" key="2">
    <source>
        <dbReference type="SMART" id="SM01117"/>
    </source>
</evidence>
<dbReference type="RefSeq" id="XP_003197272.1">
    <property type="nucleotide sequence ID" value="XM_003197224.1"/>
</dbReference>
<evidence type="ECO:0000313" key="4">
    <source>
        <dbReference type="Proteomes" id="UP000007805"/>
    </source>
</evidence>
<name>E6RF77_CRYGW</name>
<dbReference type="GO" id="GO:0005783">
    <property type="term" value="C:endoplasmic reticulum"/>
    <property type="evidence" value="ECO:0007669"/>
    <property type="project" value="TreeGrafter"/>
</dbReference>
<dbReference type="PANTHER" id="PTHR10281:SF115">
    <property type="entry name" value="BINDING PROTEIN, PUTATIVE (AFU_ORTHOLOGUE AFUA_4G06240)-RELATED"/>
    <property type="match status" value="1"/>
</dbReference>
<gene>
    <name evidence="3" type="ordered locus">CGB_M1430C</name>
</gene>
<dbReference type="EMBL" id="CP000298">
    <property type="protein sequence ID" value="ADV25485.1"/>
    <property type="molecule type" value="Genomic_DNA"/>
</dbReference>
<dbReference type="GO" id="GO:0016020">
    <property type="term" value="C:membrane"/>
    <property type="evidence" value="ECO:0007669"/>
    <property type="project" value="TreeGrafter"/>
</dbReference>
<dbReference type="SUPFAM" id="SSF55856">
    <property type="entry name" value="Cytochrome b5-like heme/steroid binding domain"/>
    <property type="match status" value="1"/>
</dbReference>
<dbReference type="AlphaFoldDB" id="E6RF77"/>
<dbReference type="InterPro" id="IPR001199">
    <property type="entry name" value="Cyt_B5-like_heme/steroid-bd"/>
</dbReference>
<dbReference type="Pfam" id="PF00173">
    <property type="entry name" value="Cyt-b5"/>
    <property type="match status" value="1"/>
</dbReference>
<evidence type="ECO:0000256" key="1">
    <source>
        <dbReference type="ARBA" id="ARBA00038357"/>
    </source>
</evidence>
<dbReference type="Proteomes" id="UP000007805">
    <property type="component" value="Chromosome M"/>
</dbReference>
<dbReference type="KEGG" id="cgi:CGB_M1430C"/>
<comment type="similarity">
    <text evidence="1">Belongs to the cytochrome b5 family. MAPR subfamily.</text>
</comment>
<dbReference type="SMART" id="SM01117">
    <property type="entry name" value="Cyt-b5"/>
    <property type="match status" value="1"/>
</dbReference>
<dbReference type="FunFam" id="3.10.120.10:FF:000003">
    <property type="entry name" value="membrane-associated progesterone receptor component 1"/>
    <property type="match status" value="1"/>
</dbReference>
<protein>
    <submittedName>
        <fullName evidence="3">Sterol metabolism-related protein, putative</fullName>
    </submittedName>
</protein>
<dbReference type="VEuPathDB" id="FungiDB:CGB_M1430C"/>
<dbReference type="OrthoDB" id="899at2759"/>
<dbReference type="InterPro" id="IPR036400">
    <property type="entry name" value="Cyt_B5-like_heme/steroid_sf"/>
</dbReference>
<dbReference type="GeneID" id="10186029"/>
<reference key="2">
    <citation type="journal article" date="2011" name="MBio">
        <title>Genome variation in Cryptococcus gattii, an emerging pathogen of immunocompetent hosts.</title>
        <authorList>
            <person name="D'Souza C.A."/>
            <person name="Kronstad J.W."/>
            <person name="Taylor G."/>
            <person name="Warren R."/>
            <person name="Yuen M."/>
            <person name="Hu G."/>
            <person name="Jung W.H."/>
            <person name="Sham A."/>
            <person name="Kidd S.E."/>
            <person name="Tangen K."/>
            <person name="Lee N."/>
            <person name="Zeilmaker T."/>
            <person name="Sawkins J."/>
            <person name="McVicker G."/>
            <person name="Shah S."/>
            <person name="Gnerre S."/>
            <person name="Griggs A."/>
            <person name="Zeng Q."/>
            <person name="Bartlett K."/>
            <person name="Li W."/>
            <person name="Wang X."/>
            <person name="Heitman J."/>
            <person name="Stajich J.E."/>
            <person name="Fraser J.A."/>
            <person name="Meyer W."/>
            <person name="Carter D."/>
            <person name="Schein J."/>
            <person name="Krzywinski M."/>
            <person name="Kwong-Chung K.J."/>
            <person name="Varma A."/>
            <person name="Wang J."/>
            <person name="Brunham R."/>
            <person name="Fyfe M."/>
            <person name="Ouellette B.F.F."/>
            <person name="Siddiqui A."/>
            <person name="Marra M."/>
            <person name="Jones S."/>
            <person name="Holt R."/>
            <person name="Birren B.W."/>
            <person name="Galagan J.E."/>
            <person name="Cuomo C.A."/>
        </authorList>
    </citation>
    <scope>NUCLEOTIDE SEQUENCE</scope>
    <source>
        <strain>WM276</strain>
    </source>
</reference>
<organism evidence="3 4">
    <name type="scientific">Cryptococcus gattii serotype B (strain WM276 / ATCC MYA-4071)</name>
    <name type="common">Filobasidiella gattii</name>
    <name type="synonym">Cryptococcus bacillisporus</name>
    <dbReference type="NCBI Taxonomy" id="367775"/>
    <lineage>
        <taxon>Eukaryota</taxon>
        <taxon>Fungi</taxon>
        <taxon>Dikarya</taxon>
        <taxon>Basidiomycota</taxon>
        <taxon>Agaricomycotina</taxon>
        <taxon>Tremellomycetes</taxon>
        <taxon>Tremellales</taxon>
        <taxon>Cryptococcaceae</taxon>
        <taxon>Cryptococcus</taxon>
        <taxon>Cryptococcus gattii species complex</taxon>
    </lineage>
</organism>
<dbReference type="HOGENOM" id="CLU_1089974_0_0_1"/>
<proteinExistence type="inferred from homology"/>
<dbReference type="GO" id="GO:0020037">
    <property type="term" value="F:heme binding"/>
    <property type="evidence" value="ECO:0007669"/>
    <property type="project" value="UniProtKB-ARBA"/>
</dbReference>
<reference evidence="3 4" key="1">
    <citation type="journal article" date="2011" name="MBio">
        <title>Genome variation in Cryptococcus gattii, an emerging pathogen of immunocompetent hosts.</title>
        <authorList>
            <person name="D'Souza C.A."/>
            <person name="Kronstad J.W."/>
            <person name="Taylor G."/>
            <person name="Warren R."/>
            <person name="Yuen M."/>
            <person name="Hu G."/>
            <person name="Jung W.H."/>
            <person name="Sham A."/>
            <person name="Kidd S.E."/>
            <person name="Tangen K."/>
            <person name="Lee N."/>
            <person name="Zeilmaker T."/>
            <person name="Sawkins J."/>
            <person name="McVicker G."/>
            <person name="Shah S."/>
            <person name="Gnerre S."/>
            <person name="Griggs A."/>
            <person name="Zeng Q."/>
            <person name="Bartlett K."/>
            <person name="Li W."/>
            <person name="Wang X."/>
            <person name="Heitman J."/>
            <person name="Stajich J.E."/>
            <person name="Fraser J.A."/>
            <person name="Meyer W."/>
            <person name="Carter D."/>
            <person name="Schein J."/>
            <person name="Krzywinski M."/>
            <person name="Kwon-Chung K.J."/>
            <person name="Varma A."/>
            <person name="Wang J."/>
            <person name="Brunham R."/>
            <person name="Fyfe M."/>
            <person name="Ouellette B.F."/>
            <person name="Siddiqui A."/>
            <person name="Marra M."/>
            <person name="Jones S."/>
            <person name="Holt R."/>
            <person name="Birren B.W."/>
            <person name="Galagan J.E."/>
            <person name="Cuomo C.A."/>
        </authorList>
    </citation>
    <scope>NUCLEOTIDE SEQUENCE [LARGE SCALE GENOMIC DNA]</scope>
    <source>
        <strain evidence="4">WM276 / ATCC MYA-4071</strain>
    </source>
</reference>
<keyword evidence="4" id="KW-1185">Reference proteome</keyword>
<sequence>MSNSWYDTLTSTPALIATALGVSVAALFVTTHNTSTSNNSTAAQLTEQVKEVAQSVHAEGSKGKMAQADDPITPAQLAKHDGSDPSKPIYVAIKGKVFDVSSRGEMYGPGKGYNVFAGKDGSRGLGMSSLDPRDAVADYSALSEGEMNTLNQWEAFFEKRVSPLSLCAFKGGSPAHIYTPPPQTTNPTSPCTANTSPTTVWATTGPLPRKRTAIPGSVQPPPAVGSAHVAAAVSNAVRRVSVSRRWSRRRVKAME</sequence>
<dbReference type="Gene3D" id="3.10.120.10">
    <property type="entry name" value="Cytochrome b5-like heme/steroid binding domain"/>
    <property type="match status" value="1"/>
</dbReference>
<dbReference type="InterPro" id="IPR050577">
    <property type="entry name" value="MAPR/NEUFC/NENF-like"/>
</dbReference>
<dbReference type="eggNOG" id="KOG1110">
    <property type="taxonomic scope" value="Eukaryota"/>
</dbReference>